<accession>A0A9D1XLS2</accession>
<dbReference type="CDD" id="cd07505">
    <property type="entry name" value="HAD_BPGM-like"/>
    <property type="match status" value="1"/>
</dbReference>
<dbReference type="PANTHER" id="PTHR18901">
    <property type="entry name" value="2-DEOXYGLUCOSE-6-PHOSPHATE PHOSPHATASE 2"/>
    <property type="match status" value="1"/>
</dbReference>
<dbReference type="InterPro" id="IPR023214">
    <property type="entry name" value="HAD_sf"/>
</dbReference>
<dbReference type="Pfam" id="PF13419">
    <property type="entry name" value="HAD_2"/>
    <property type="match status" value="1"/>
</dbReference>
<sequence>MIKAVIFDMDGLMIDSERVTFEGYQHVLAKENLTMSEEKYKTLLGKPVKAVHDLFKEDYGPQYDVDQIIKDVHAYIAKRFETEGVPLKPGLVELLKYLKENNYKTIIATSSHRNRVDLIVKQAQIDQYFDDSICGDEVTKGKPNPEVFLKACQKLQVSPQDALVLEDSESGINAAYNAEIKVIGIPDMKYPEEKYVKMTYKIMDNLFQVKDFLEENNK</sequence>
<dbReference type="InterPro" id="IPR036412">
    <property type="entry name" value="HAD-like_sf"/>
</dbReference>
<comment type="caution">
    <text evidence="1">The sequence shown here is derived from an EMBL/GenBank/DDBJ whole genome shotgun (WGS) entry which is preliminary data.</text>
</comment>
<protein>
    <submittedName>
        <fullName evidence="1">HAD family phosphatase</fullName>
    </submittedName>
</protein>
<dbReference type="Gene3D" id="3.40.50.1000">
    <property type="entry name" value="HAD superfamily/HAD-like"/>
    <property type="match status" value="1"/>
</dbReference>
<reference evidence="1" key="2">
    <citation type="submission" date="2021-04" db="EMBL/GenBank/DDBJ databases">
        <authorList>
            <person name="Gilroy R."/>
        </authorList>
    </citation>
    <scope>NUCLEOTIDE SEQUENCE</scope>
    <source>
        <strain evidence="1">ChiGjej1B1-14440</strain>
    </source>
</reference>
<dbReference type="InterPro" id="IPR006439">
    <property type="entry name" value="HAD-SF_hydro_IA"/>
</dbReference>
<dbReference type="EMBL" id="DXET01000122">
    <property type="protein sequence ID" value="HIX81411.1"/>
    <property type="molecule type" value="Genomic_DNA"/>
</dbReference>
<dbReference type="InterPro" id="IPR041492">
    <property type="entry name" value="HAD_2"/>
</dbReference>
<gene>
    <name evidence="1" type="ORF">H9980_05480</name>
</gene>
<dbReference type="NCBIfam" id="TIGR01549">
    <property type="entry name" value="HAD-SF-IA-v1"/>
    <property type="match status" value="1"/>
</dbReference>
<dbReference type="NCBIfam" id="TIGR01509">
    <property type="entry name" value="HAD-SF-IA-v3"/>
    <property type="match status" value="1"/>
</dbReference>
<name>A0A9D1XLS2_9FIRM</name>
<evidence type="ECO:0000313" key="1">
    <source>
        <dbReference type="EMBL" id="HIX81411.1"/>
    </source>
</evidence>
<dbReference type="Gene3D" id="1.10.150.240">
    <property type="entry name" value="Putative phosphatase, domain 2"/>
    <property type="match status" value="1"/>
</dbReference>
<dbReference type="SFLD" id="SFLDS00003">
    <property type="entry name" value="Haloacid_Dehalogenase"/>
    <property type="match status" value="1"/>
</dbReference>
<dbReference type="SFLD" id="SFLDG01135">
    <property type="entry name" value="C1.5.6:_HAD__Beta-PGM__Phospha"/>
    <property type="match status" value="1"/>
</dbReference>
<organism evidence="1 2">
    <name type="scientific">Candidatus Erysipelatoclostridium merdavium</name>
    <dbReference type="NCBI Taxonomy" id="2838566"/>
    <lineage>
        <taxon>Bacteria</taxon>
        <taxon>Bacillati</taxon>
        <taxon>Bacillota</taxon>
        <taxon>Erysipelotrichia</taxon>
        <taxon>Erysipelotrichales</taxon>
        <taxon>Erysipelotrichales incertae sedis</taxon>
    </lineage>
</organism>
<evidence type="ECO:0000313" key="2">
    <source>
        <dbReference type="Proteomes" id="UP000886724"/>
    </source>
</evidence>
<dbReference type="SUPFAM" id="SSF56784">
    <property type="entry name" value="HAD-like"/>
    <property type="match status" value="1"/>
</dbReference>
<dbReference type="AlphaFoldDB" id="A0A9D1XLS2"/>
<proteinExistence type="predicted"/>
<dbReference type="SFLD" id="SFLDG01129">
    <property type="entry name" value="C1.5:_HAD__Beta-PGM__Phosphata"/>
    <property type="match status" value="1"/>
</dbReference>
<dbReference type="InterPro" id="IPR023198">
    <property type="entry name" value="PGP-like_dom2"/>
</dbReference>
<dbReference type="Proteomes" id="UP000886724">
    <property type="component" value="Unassembled WGS sequence"/>
</dbReference>
<reference evidence="1" key="1">
    <citation type="journal article" date="2021" name="PeerJ">
        <title>Extensive microbial diversity within the chicken gut microbiome revealed by metagenomics and culture.</title>
        <authorList>
            <person name="Gilroy R."/>
            <person name="Ravi A."/>
            <person name="Getino M."/>
            <person name="Pursley I."/>
            <person name="Horton D.L."/>
            <person name="Alikhan N.F."/>
            <person name="Baker D."/>
            <person name="Gharbi K."/>
            <person name="Hall N."/>
            <person name="Watson M."/>
            <person name="Adriaenssens E.M."/>
            <person name="Foster-Nyarko E."/>
            <person name="Jarju S."/>
            <person name="Secka A."/>
            <person name="Antonio M."/>
            <person name="Oren A."/>
            <person name="Chaudhuri R.R."/>
            <person name="La Ragione R."/>
            <person name="Hildebrand F."/>
            <person name="Pallen M.J."/>
        </authorList>
    </citation>
    <scope>NUCLEOTIDE SEQUENCE</scope>
    <source>
        <strain evidence="1">ChiGjej1B1-14440</strain>
    </source>
</reference>
<dbReference type="PRINTS" id="PR00413">
    <property type="entry name" value="HADHALOGNASE"/>
</dbReference>
<dbReference type="PANTHER" id="PTHR18901:SF38">
    <property type="entry name" value="PSEUDOURIDINE-5'-PHOSPHATASE"/>
    <property type="match status" value="1"/>
</dbReference>